<dbReference type="PANTHER" id="PTHR12526:SF595">
    <property type="entry name" value="BLL5217 PROTEIN"/>
    <property type="match status" value="1"/>
</dbReference>
<evidence type="ECO:0000313" key="6">
    <source>
        <dbReference type="Proteomes" id="UP000662857"/>
    </source>
</evidence>
<dbReference type="SUPFAM" id="SSF53756">
    <property type="entry name" value="UDP-Glycosyltransferase/glycogen phosphorylase"/>
    <property type="match status" value="1"/>
</dbReference>
<reference evidence="5" key="1">
    <citation type="submission" date="2021-02" db="EMBL/GenBank/DDBJ databases">
        <title>Natrosporangium hydrolyticum gen. nov., sp. nov, a haloalkaliphilic actinobacterium from a soda solonchak soil.</title>
        <authorList>
            <person name="Sorokin D.Y."/>
            <person name="Khijniak T.V."/>
            <person name="Zakharycheva A.P."/>
            <person name="Boueva O.V."/>
            <person name="Ariskina E.V."/>
            <person name="Hahnke R.L."/>
            <person name="Bunk B."/>
            <person name="Sproer C."/>
            <person name="Schumann P."/>
            <person name="Evtushenko L.I."/>
            <person name="Kublanov I.V."/>
        </authorList>
    </citation>
    <scope>NUCLEOTIDE SEQUENCE</scope>
    <source>
        <strain evidence="5">DSM 106523</strain>
    </source>
</reference>
<feature type="domain" description="Glycosyl transferase family 1" evidence="3">
    <location>
        <begin position="169"/>
        <end position="307"/>
    </location>
</feature>
<dbReference type="Pfam" id="PF13439">
    <property type="entry name" value="Glyco_transf_4"/>
    <property type="match status" value="1"/>
</dbReference>
<accession>A0A895YEN2</accession>
<dbReference type="Pfam" id="PF00534">
    <property type="entry name" value="Glycos_transf_1"/>
    <property type="match status" value="1"/>
</dbReference>
<keyword evidence="1" id="KW-0328">Glycosyltransferase</keyword>
<proteinExistence type="predicted"/>
<dbReference type="InterPro" id="IPR028098">
    <property type="entry name" value="Glyco_trans_4-like_N"/>
</dbReference>
<dbReference type="AlphaFoldDB" id="A0A895YEN2"/>
<dbReference type="GO" id="GO:0016757">
    <property type="term" value="F:glycosyltransferase activity"/>
    <property type="evidence" value="ECO:0007669"/>
    <property type="project" value="UniProtKB-KW"/>
</dbReference>
<evidence type="ECO:0000256" key="2">
    <source>
        <dbReference type="ARBA" id="ARBA00022679"/>
    </source>
</evidence>
<dbReference type="InterPro" id="IPR001296">
    <property type="entry name" value="Glyco_trans_1"/>
</dbReference>
<keyword evidence="2" id="KW-0808">Transferase</keyword>
<dbReference type="Gene3D" id="3.40.50.2000">
    <property type="entry name" value="Glycogen Phosphorylase B"/>
    <property type="match status" value="2"/>
</dbReference>
<dbReference type="PANTHER" id="PTHR12526">
    <property type="entry name" value="GLYCOSYLTRANSFERASE"/>
    <property type="match status" value="1"/>
</dbReference>
<dbReference type="EMBL" id="CP070499">
    <property type="protein sequence ID" value="QSB13883.1"/>
    <property type="molecule type" value="Genomic_DNA"/>
</dbReference>
<evidence type="ECO:0000256" key="1">
    <source>
        <dbReference type="ARBA" id="ARBA00022676"/>
    </source>
</evidence>
<evidence type="ECO:0000259" key="4">
    <source>
        <dbReference type="Pfam" id="PF13439"/>
    </source>
</evidence>
<protein>
    <submittedName>
        <fullName evidence="5">Glycosyltransferase</fullName>
    </submittedName>
</protein>
<dbReference type="KEGG" id="nhy:JQS43_20375"/>
<organism evidence="5 6">
    <name type="scientific">Natronosporangium hydrolyticum</name>
    <dbReference type="NCBI Taxonomy" id="2811111"/>
    <lineage>
        <taxon>Bacteria</taxon>
        <taxon>Bacillati</taxon>
        <taxon>Actinomycetota</taxon>
        <taxon>Actinomycetes</taxon>
        <taxon>Micromonosporales</taxon>
        <taxon>Micromonosporaceae</taxon>
        <taxon>Natronosporangium</taxon>
    </lineage>
</organism>
<sequence>MLVPPWYELPPPGYGGVEQMAAALVDALVAKGHEVTVIGAGVRSGTAGRFVSTVAEPQHLRLGEGLPELLHVARANQLLAEGDFDVVHDHTSSGLLTAGTRPMPTVATVHNCPKGEHGDLLAALGETEVSLVAISAAQRRTRPELPWSAVIHNGLSTEGLANTPPDPRPATQRPVLWLARFNPDKGPDLAIEACRAAGLPLVLAGKCTEPGERSYLSEVIAPMLGPDTELVLNADRRRCQALIRSARCLILPIRWEEPFGMVMVEAMAEGTPVVALRRGAVPEVIRAGVTGLICDEPEQLPAALEQVTSIDSITCISHVQNSFSAELMASRYEQVYRRAVRRSLARETAPAYAPVGQRTLHGF</sequence>
<evidence type="ECO:0000313" key="5">
    <source>
        <dbReference type="EMBL" id="QSB13883.1"/>
    </source>
</evidence>
<keyword evidence="6" id="KW-1185">Reference proteome</keyword>
<evidence type="ECO:0000259" key="3">
    <source>
        <dbReference type="Pfam" id="PF00534"/>
    </source>
</evidence>
<dbReference type="Proteomes" id="UP000662857">
    <property type="component" value="Chromosome"/>
</dbReference>
<feature type="domain" description="Glycosyltransferase subfamily 4-like N-terminal" evidence="4">
    <location>
        <begin position="14"/>
        <end position="113"/>
    </location>
</feature>
<gene>
    <name evidence="5" type="ORF">JQS43_20375</name>
</gene>
<name>A0A895YEN2_9ACTN</name>